<protein>
    <recommendedName>
        <fullName evidence="1">MATH domain-containing protein</fullName>
    </recommendedName>
</protein>
<keyword evidence="3" id="KW-1185">Reference proteome</keyword>
<proteinExistence type="predicted"/>
<evidence type="ECO:0000313" key="3">
    <source>
        <dbReference type="Proteomes" id="UP000886998"/>
    </source>
</evidence>
<organism evidence="2 3">
    <name type="scientific">Trichonephila inaurata madagascariensis</name>
    <dbReference type="NCBI Taxonomy" id="2747483"/>
    <lineage>
        <taxon>Eukaryota</taxon>
        <taxon>Metazoa</taxon>
        <taxon>Ecdysozoa</taxon>
        <taxon>Arthropoda</taxon>
        <taxon>Chelicerata</taxon>
        <taxon>Arachnida</taxon>
        <taxon>Araneae</taxon>
        <taxon>Araneomorphae</taxon>
        <taxon>Entelegynae</taxon>
        <taxon>Araneoidea</taxon>
        <taxon>Nephilidae</taxon>
        <taxon>Trichonephila</taxon>
        <taxon>Trichonephila inaurata</taxon>
    </lineage>
</organism>
<dbReference type="Gene3D" id="2.60.210.10">
    <property type="entry name" value="Apoptosis, Tumor Necrosis Factor Receptor Associated Protein 2, Chain A"/>
    <property type="match status" value="1"/>
</dbReference>
<dbReference type="OrthoDB" id="6435602at2759"/>
<gene>
    <name evidence="2" type="ORF">TNIN_3051</name>
</gene>
<dbReference type="EMBL" id="BMAV01000086">
    <property type="protein sequence ID" value="GFY37078.1"/>
    <property type="molecule type" value="Genomic_DNA"/>
</dbReference>
<dbReference type="Proteomes" id="UP000886998">
    <property type="component" value="Unassembled WGS sequence"/>
</dbReference>
<evidence type="ECO:0000313" key="2">
    <source>
        <dbReference type="EMBL" id="GFY37078.1"/>
    </source>
</evidence>
<dbReference type="CDD" id="cd00121">
    <property type="entry name" value="MATH"/>
    <property type="match status" value="1"/>
</dbReference>
<feature type="domain" description="MATH" evidence="1">
    <location>
        <begin position="11"/>
        <end position="142"/>
    </location>
</feature>
<accession>A0A8X6WKZ1</accession>
<evidence type="ECO:0000259" key="1">
    <source>
        <dbReference type="PROSITE" id="PS50144"/>
    </source>
</evidence>
<dbReference type="SUPFAM" id="SSF49599">
    <property type="entry name" value="TRAF domain-like"/>
    <property type="match status" value="1"/>
</dbReference>
<dbReference type="Pfam" id="PF22486">
    <property type="entry name" value="MATH_2"/>
    <property type="match status" value="1"/>
</dbReference>
<sequence length="178" mass="21010">MELEGISENKWFSFTWIIENFSYSWHKNGECIQSSAFVVDTMANTKWRLKLYPKGQAETEVEFFSFVLNREADCKGLKKLEIFFEISLLAADGVVLESKGERGEFEKGDGWCLYEFVENDEVFKIRRKDYLSEDVQTAHCRMRKSIKAVKIDGYCFARIRIVVERRSFLWNIKQFSSF</sequence>
<dbReference type="InterPro" id="IPR002083">
    <property type="entry name" value="MATH/TRAF_dom"/>
</dbReference>
<reference evidence="2" key="1">
    <citation type="submission" date="2020-08" db="EMBL/GenBank/DDBJ databases">
        <title>Multicomponent nature underlies the extraordinary mechanical properties of spider dragline silk.</title>
        <authorList>
            <person name="Kono N."/>
            <person name="Nakamura H."/>
            <person name="Mori M."/>
            <person name="Yoshida Y."/>
            <person name="Ohtoshi R."/>
            <person name="Malay A.D."/>
            <person name="Moran D.A.P."/>
            <person name="Tomita M."/>
            <person name="Numata K."/>
            <person name="Arakawa K."/>
        </authorList>
    </citation>
    <scope>NUCLEOTIDE SEQUENCE</scope>
</reference>
<name>A0A8X6WKZ1_9ARAC</name>
<dbReference type="AlphaFoldDB" id="A0A8X6WKZ1"/>
<dbReference type="InterPro" id="IPR008974">
    <property type="entry name" value="TRAF-like"/>
</dbReference>
<comment type="caution">
    <text evidence="2">The sequence shown here is derived from an EMBL/GenBank/DDBJ whole genome shotgun (WGS) entry which is preliminary data.</text>
</comment>
<dbReference type="PROSITE" id="PS50144">
    <property type="entry name" value="MATH"/>
    <property type="match status" value="1"/>
</dbReference>